<evidence type="ECO:0000313" key="2">
    <source>
        <dbReference type="Proteomes" id="UP000787472"/>
    </source>
</evidence>
<name>A0A9E5JW39_9GAMM</name>
<accession>A0A9E5JW39</accession>
<protein>
    <submittedName>
        <fullName evidence="1">Uncharacterized protein</fullName>
    </submittedName>
</protein>
<dbReference type="Proteomes" id="UP000787472">
    <property type="component" value="Unassembled WGS sequence"/>
</dbReference>
<organism evidence="1 2">
    <name type="scientific">Pseudomaricurvus hydrocarbonicus</name>
    <dbReference type="NCBI Taxonomy" id="1470433"/>
    <lineage>
        <taxon>Bacteria</taxon>
        <taxon>Pseudomonadati</taxon>
        <taxon>Pseudomonadota</taxon>
        <taxon>Gammaproteobacteria</taxon>
        <taxon>Cellvibrionales</taxon>
        <taxon>Cellvibrionaceae</taxon>
        <taxon>Pseudomaricurvus</taxon>
    </lineage>
</organism>
<dbReference type="InterPro" id="IPR053855">
    <property type="entry name" value="DUF6931"/>
</dbReference>
<keyword evidence="2" id="KW-1185">Reference proteome</keyword>
<gene>
    <name evidence="1" type="ORF">G8770_08665</name>
</gene>
<dbReference type="Pfam" id="PF22011">
    <property type="entry name" value="DUF6931"/>
    <property type="match status" value="1"/>
</dbReference>
<evidence type="ECO:0000313" key="1">
    <source>
        <dbReference type="EMBL" id="NHO65610.1"/>
    </source>
</evidence>
<reference evidence="1" key="1">
    <citation type="submission" date="2020-03" db="EMBL/GenBank/DDBJ databases">
        <authorList>
            <person name="Guo F."/>
        </authorList>
    </citation>
    <scope>NUCLEOTIDE SEQUENCE</scope>
    <source>
        <strain evidence="1">JCM 30134</strain>
    </source>
</reference>
<dbReference type="AlphaFoldDB" id="A0A9E5JW39"/>
<proteinExistence type="predicted"/>
<dbReference type="EMBL" id="JAAONZ010000004">
    <property type="protein sequence ID" value="NHO65610.1"/>
    <property type="molecule type" value="Genomic_DNA"/>
</dbReference>
<dbReference type="RefSeq" id="WP_167184787.1">
    <property type="nucleotide sequence ID" value="NZ_JAAONZ010000004.1"/>
</dbReference>
<comment type="caution">
    <text evidence="1">The sequence shown here is derived from an EMBL/GenBank/DDBJ whole genome shotgun (WGS) entry which is preliminary data.</text>
</comment>
<sequence>MTEWVKIKAINAGELIAHFELDNKAAEILHPELNPQGGVSVLVDSECYYDAIKLLAHGLPKREAVWWACLVSRQVQTPETDQNNIDALVAAEAWARKPSEENRLRCTLLAEKTKYETPASWAATAASWSTGSLAPPGEPEIQPPEYLYAHAVAGSITLAGSLLNTDDPGESLRQFIKQGINLAEGGKGLV</sequence>